<accession>A0A212K3Y2</accession>
<dbReference type="InterPro" id="IPR013154">
    <property type="entry name" value="ADH-like_N"/>
</dbReference>
<dbReference type="SUPFAM" id="SSF51735">
    <property type="entry name" value="NAD(P)-binding Rossmann-fold domains"/>
    <property type="match status" value="1"/>
</dbReference>
<dbReference type="PANTHER" id="PTHR48106:SF13">
    <property type="entry name" value="QUINONE OXIDOREDUCTASE-RELATED"/>
    <property type="match status" value="1"/>
</dbReference>
<dbReference type="Gene3D" id="3.90.180.10">
    <property type="entry name" value="Medium-chain alcohol dehydrogenases, catalytic domain"/>
    <property type="match status" value="1"/>
</dbReference>
<dbReference type="CDD" id="cd08271">
    <property type="entry name" value="MDR5"/>
    <property type="match status" value="1"/>
</dbReference>
<dbReference type="GO" id="GO:0035925">
    <property type="term" value="F:mRNA 3'-UTR AU-rich region binding"/>
    <property type="evidence" value="ECO:0007669"/>
    <property type="project" value="TreeGrafter"/>
</dbReference>
<dbReference type="SUPFAM" id="SSF50129">
    <property type="entry name" value="GroES-like"/>
    <property type="match status" value="1"/>
</dbReference>
<dbReference type="RefSeq" id="WP_296944029.1">
    <property type="nucleotide sequence ID" value="NZ_LT599032.1"/>
</dbReference>
<dbReference type="Pfam" id="PF00107">
    <property type="entry name" value="ADH_zinc_N"/>
    <property type="match status" value="1"/>
</dbReference>
<evidence type="ECO:0000313" key="4">
    <source>
        <dbReference type="EMBL" id="SBW06347.1"/>
    </source>
</evidence>
<dbReference type="InterPro" id="IPR036291">
    <property type="entry name" value="NAD(P)-bd_dom_sf"/>
</dbReference>
<gene>
    <name evidence="4" type="ORF">KL86DYS1_31350</name>
</gene>
<protein>
    <recommendedName>
        <fullName evidence="3">Enoyl reductase (ER) domain-containing protein</fullName>
    </recommendedName>
</protein>
<dbReference type="InterPro" id="IPR011032">
    <property type="entry name" value="GroES-like_sf"/>
</dbReference>
<dbReference type="GO" id="GO:0003960">
    <property type="term" value="F:quinone reductase (NADPH) activity"/>
    <property type="evidence" value="ECO:0007669"/>
    <property type="project" value="TreeGrafter"/>
</dbReference>
<dbReference type="EMBL" id="FLUM01000003">
    <property type="protein sequence ID" value="SBW06347.1"/>
    <property type="molecule type" value="Genomic_DNA"/>
</dbReference>
<dbReference type="Pfam" id="PF08240">
    <property type="entry name" value="ADH_N"/>
    <property type="match status" value="1"/>
</dbReference>
<dbReference type="SMART" id="SM00829">
    <property type="entry name" value="PKS_ER"/>
    <property type="match status" value="1"/>
</dbReference>
<reference evidence="4" key="1">
    <citation type="submission" date="2016-04" db="EMBL/GenBank/DDBJ databases">
        <authorList>
            <person name="Evans L.H."/>
            <person name="Alamgir A."/>
            <person name="Owens N."/>
            <person name="Weber N.D."/>
            <person name="Virtaneva K."/>
            <person name="Barbian K."/>
            <person name="Babar A."/>
            <person name="Rosenke K."/>
        </authorList>
    </citation>
    <scope>NUCLEOTIDE SEQUENCE</scope>
    <source>
        <strain evidence="4">86-1</strain>
    </source>
</reference>
<dbReference type="InterPro" id="IPR020843">
    <property type="entry name" value="ER"/>
</dbReference>
<dbReference type="PANTHER" id="PTHR48106">
    <property type="entry name" value="QUINONE OXIDOREDUCTASE PIG3-RELATED"/>
    <property type="match status" value="1"/>
</dbReference>
<name>A0A212K3Y2_9BACT</name>
<keyword evidence="1" id="KW-0521">NADP</keyword>
<dbReference type="Gene3D" id="3.40.50.720">
    <property type="entry name" value="NAD(P)-binding Rossmann-like Domain"/>
    <property type="match status" value="1"/>
</dbReference>
<feature type="domain" description="Enoyl reductase (ER)" evidence="3">
    <location>
        <begin position="14"/>
        <end position="326"/>
    </location>
</feature>
<evidence type="ECO:0000256" key="2">
    <source>
        <dbReference type="ARBA" id="ARBA00023002"/>
    </source>
</evidence>
<dbReference type="GO" id="GO:0070402">
    <property type="term" value="F:NADPH binding"/>
    <property type="evidence" value="ECO:0007669"/>
    <property type="project" value="TreeGrafter"/>
</dbReference>
<dbReference type="InterPro" id="IPR013149">
    <property type="entry name" value="ADH-like_C"/>
</dbReference>
<evidence type="ECO:0000259" key="3">
    <source>
        <dbReference type="SMART" id="SM00829"/>
    </source>
</evidence>
<sequence>MDIIAKSWCWQQQGKPTDLILKEKRIGELGDDEVLVRNTVIGLNPVDWKLIEYGYPQWSAGFVPGVDAAGIVLAVGGRMTHIRVGARVCYHTDLSKDGSFSTHTIVPGYALMHIPDKVSDFAAASFPCPSLTAWQAFRKVPDMKNRNVLVSGAGGSVGYFLTQLLLHTGARVYVTAGTKHHTEFQEMGVREAIDYKDTDWKDKMISTLQGNLFDAVFDTVNGSHAASLSPLLGYYGHLIAIQDRVEKAPLSAFTTCISLHEIALGAIHRHGSRKQIAELMQDGEILLDKIGNGTLKLRQQSVDNFDNLPLHLAEMKKNNTEVKYIIKVL</sequence>
<keyword evidence="2" id="KW-0560">Oxidoreductase</keyword>
<proteinExistence type="predicted"/>
<evidence type="ECO:0000256" key="1">
    <source>
        <dbReference type="ARBA" id="ARBA00022857"/>
    </source>
</evidence>
<organism evidence="4">
    <name type="scientific">uncultured Dysgonomonas sp</name>
    <dbReference type="NCBI Taxonomy" id="206096"/>
    <lineage>
        <taxon>Bacteria</taxon>
        <taxon>Pseudomonadati</taxon>
        <taxon>Bacteroidota</taxon>
        <taxon>Bacteroidia</taxon>
        <taxon>Bacteroidales</taxon>
        <taxon>Dysgonomonadaceae</taxon>
        <taxon>Dysgonomonas</taxon>
        <taxon>environmental samples</taxon>
    </lineage>
</organism>
<dbReference type="AlphaFoldDB" id="A0A212K3Y2"/>
<dbReference type="GO" id="GO:0005829">
    <property type="term" value="C:cytosol"/>
    <property type="evidence" value="ECO:0007669"/>
    <property type="project" value="TreeGrafter"/>
</dbReference>